<keyword evidence="4" id="KW-1185">Reference proteome</keyword>
<dbReference type="InterPro" id="IPR001173">
    <property type="entry name" value="Glyco_trans_2-like"/>
</dbReference>
<dbReference type="CDD" id="cd04179">
    <property type="entry name" value="DPM_DPG-synthase_like"/>
    <property type="match status" value="1"/>
</dbReference>
<dbReference type="EMBL" id="JMIR01000037">
    <property type="protein sequence ID" value="KEO81461.1"/>
    <property type="molecule type" value="Genomic_DNA"/>
</dbReference>
<dbReference type="InterPro" id="IPR050256">
    <property type="entry name" value="Glycosyltransferase_2"/>
</dbReference>
<reference evidence="3 4" key="1">
    <citation type="journal article" date="2013" name="Int. J. Syst. Evol. Microbiol.">
        <title>Tumebacillus flagellatus sp. nov., an alpha-amylase/pullulanase-producing bacterium isolated from cassava wastewater.</title>
        <authorList>
            <person name="Wang Q."/>
            <person name="Xie N."/>
            <person name="Qin Y."/>
            <person name="Shen N."/>
            <person name="Zhu J."/>
            <person name="Mi H."/>
            <person name="Huang R."/>
        </authorList>
    </citation>
    <scope>NUCLEOTIDE SEQUENCE [LARGE SCALE GENOMIC DNA]</scope>
    <source>
        <strain evidence="3 4">GST4</strain>
    </source>
</reference>
<keyword evidence="1" id="KW-0472">Membrane</keyword>
<evidence type="ECO:0000313" key="3">
    <source>
        <dbReference type="EMBL" id="KEO81461.1"/>
    </source>
</evidence>
<proteinExistence type="predicted"/>
<keyword evidence="1" id="KW-1133">Transmembrane helix</keyword>
<dbReference type="AlphaFoldDB" id="A0A074LGV4"/>
<dbReference type="STRING" id="1157490.EL26_20510"/>
<accession>A0A074LGV4</accession>
<dbReference type="RefSeq" id="WP_038093027.1">
    <property type="nucleotide sequence ID" value="NZ_JMIR01000037.1"/>
</dbReference>
<dbReference type="SUPFAM" id="SSF53448">
    <property type="entry name" value="Nucleotide-diphospho-sugar transferases"/>
    <property type="match status" value="1"/>
</dbReference>
<sequence>MNAFLIVIPGYNEEQNIAKVLQGILAQNLPADILVVDDGSLDKTAQIASSYPVTVISHPYNLGYGAALQTGYKYATAKGYSFVLQFDGDGQHDPVNLVNLIAELQKGDVDIVIGSRYLEGGTSFQTGAAKKVGVRFFRRMIQATTGFRISDPTSGLRGIAADVFNYYAVRDRFPADFPDADMLIEQIFRDYRIREIPAHMRLREAGVSMHAGLKPILYMMKVLLAISVVLLHAKLAKREARHAS</sequence>
<gene>
    <name evidence="3" type="ORF">EL26_20510</name>
</gene>
<dbReference type="OrthoDB" id="9810303at2"/>
<dbReference type="Gene3D" id="3.90.550.10">
    <property type="entry name" value="Spore Coat Polysaccharide Biosynthesis Protein SpsA, Chain A"/>
    <property type="match status" value="1"/>
</dbReference>
<dbReference type="InterPro" id="IPR029044">
    <property type="entry name" value="Nucleotide-diphossugar_trans"/>
</dbReference>
<dbReference type="Pfam" id="PF00535">
    <property type="entry name" value="Glycos_transf_2"/>
    <property type="match status" value="1"/>
</dbReference>
<dbReference type="PANTHER" id="PTHR48090:SF7">
    <property type="entry name" value="RFBJ PROTEIN"/>
    <property type="match status" value="1"/>
</dbReference>
<protein>
    <recommendedName>
        <fullName evidence="2">Glycosyltransferase 2-like domain-containing protein</fullName>
    </recommendedName>
</protein>
<feature type="transmembrane region" description="Helical" evidence="1">
    <location>
        <begin position="216"/>
        <end position="235"/>
    </location>
</feature>
<evidence type="ECO:0000259" key="2">
    <source>
        <dbReference type="Pfam" id="PF00535"/>
    </source>
</evidence>
<feature type="domain" description="Glycosyltransferase 2-like" evidence="2">
    <location>
        <begin position="6"/>
        <end position="164"/>
    </location>
</feature>
<name>A0A074LGV4_9BACL</name>
<dbReference type="eggNOG" id="COG1216">
    <property type="taxonomic scope" value="Bacteria"/>
</dbReference>
<dbReference type="PANTHER" id="PTHR48090">
    <property type="entry name" value="UNDECAPRENYL-PHOSPHATE 4-DEOXY-4-FORMAMIDO-L-ARABINOSE TRANSFERASE-RELATED"/>
    <property type="match status" value="1"/>
</dbReference>
<dbReference type="Proteomes" id="UP000027931">
    <property type="component" value="Unassembled WGS sequence"/>
</dbReference>
<keyword evidence="1" id="KW-0812">Transmembrane</keyword>
<evidence type="ECO:0000313" key="4">
    <source>
        <dbReference type="Proteomes" id="UP000027931"/>
    </source>
</evidence>
<evidence type="ECO:0000256" key="1">
    <source>
        <dbReference type="SAM" id="Phobius"/>
    </source>
</evidence>
<organism evidence="3 4">
    <name type="scientific">Tumebacillus flagellatus</name>
    <dbReference type="NCBI Taxonomy" id="1157490"/>
    <lineage>
        <taxon>Bacteria</taxon>
        <taxon>Bacillati</taxon>
        <taxon>Bacillota</taxon>
        <taxon>Bacilli</taxon>
        <taxon>Bacillales</taxon>
        <taxon>Alicyclobacillaceae</taxon>
        <taxon>Tumebacillus</taxon>
    </lineage>
</organism>
<comment type="caution">
    <text evidence="3">The sequence shown here is derived from an EMBL/GenBank/DDBJ whole genome shotgun (WGS) entry which is preliminary data.</text>
</comment>